<keyword evidence="3" id="KW-0808">Transferase</keyword>
<dbReference type="Pfam" id="PF13692">
    <property type="entry name" value="Glyco_trans_1_4"/>
    <property type="match status" value="1"/>
</dbReference>
<accession>A0ABU0C5U5</accession>
<keyword evidence="2" id="KW-0328">Glycosyltransferase</keyword>
<feature type="region of interest" description="Disordered" evidence="4">
    <location>
        <begin position="400"/>
        <end position="443"/>
    </location>
</feature>
<sequence length="443" mass="48067">MSAERAVLHVSRVGFLGGAERVILTLARGMEDYGYSPILACPGGGDLSAAAHSLSIPVTDCGFERMRATSDPLALVHYFQAWRAGSAQIGRLLTSGEIKLVHVHHPVGALYALPSARRLGIPVVMHVHEVLPIKPQHRLALRWTARHVDRFICVSGASRELLDTIGVSRERVEIVPNGVDPEFIEKAAKARPAAPIVAKGAPYNIGIFGVIEPRKAQHIFLQAAERIAAEEPGTHFWIVGPLALKDKEDYARRLRDMAETPALRGRVSFTGFQTDMPSWMAGMDVVALTSSSNESFGMVLAEAQIVGRPVVATDIGGVREAVCTETGGILVPRNDADAVAAAVLTTIRQQERLPASFLIRAARKKFSPDVFRARIAGIYEGVLGDQRMRLACEEMVQGRRWHPEGVSRPRPASPHANPALAEGSPGTANRDGRECTRKPALWL</sequence>
<evidence type="ECO:0000259" key="5">
    <source>
        <dbReference type="Pfam" id="PF13439"/>
    </source>
</evidence>
<evidence type="ECO:0000313" key="7">
    <source>
        <dbReference type="Proteomes" id="UP001230253"/>
    </source>
</evidence>
<organism evidence="6 7">
    <name type="scientific">Rhodopseudomonas julia</name>
    <dbReference type="NCBI Taxonomy" id="200617"/>
    <lineage>
        <taxon>Bacteria</taxon>
        <taxon>Pseudomonadati</taxon>
        <taxon>Pseudomonadota</taxon>
        <taxon>Alphaproteobacteria</taxon>
        <taxon>Hyphomicrobiales</taxon>
        <taxon>Nitrobacteraceae</taxon>
        <taxon>Rhodopseudomonas</taxon>
    </lineage>
</organism>
<dbReference type="PANTHER" id="PTHR12526:SF640">
    <property type="entry name" value="COLANIC ACID BIOSYNTHESIS GLYCOSYLTRANSFERASE WCAL-RELATED"/>
    <property type="match status" value="1"/>
</dbReference>
<comment type="caution">
    <text evidence="6">The sequence shown here is derived from an EMBL/GenBank/DDBJ whole genome shotgun (WGS) entry which is preliminary data.</text>
</comment>
<evidence type="ECO:0000256" key="1">
    <source>
        <dbReference type="ARBA" id="ARBA00009481"/>
    </source>
</evidence>
<evidence type="ECO:0000256" key="2">
    <source>
        <dbReference type="ARBA" id="ARBA00022676"/>
    </source>
</evidence>
<gene>
    <name evidence="6" type="ORF">J2R99_001728</name>
</gene>
<evidence type="ECO:0000313" key="6">
    <source>
        <dbReference type="EMBL" id="MDQ0325879.1"/>
    </source>
</evidence>
<dbReference type="Pfam" id="PF13439">
    <property type="entry name" value="Glyco_transf_4"/>
    <property type="match status" value="1"/>
</dbReference>
<comment type="similarity">
    <text evidence="1">Belongs to the glycosyltransferase group 1 family. Glycosyltransferase 4 subfamily.</text>
</comment>
<evidence type="ECO:0000256" key="3">
    <source>
        <dbReference type="ARBA" id="ARBA00022679"/>
    </source>
</evidence>
<protein>
    <submittedName>
        <fullName evidence="6">Glycosyltransferase involved in cell wall biosynthesis</fullName>
    </submittedName>
</protein>
<dbReference type="SUPFAM" id="SSF53756">
    <property type="entry name" value="UDP-Glycosyltransferase/glycogen phosphorylase"/>
    <property type="match status" value="1"/>
</dbReference>
<feature type="domain" description="Glycosyltransferase subfamily 4-like N-terminal" evidence="5">
    <location>
        <begin position="17"/>
        <end position="182"/>
    </location>
</feature>
<keyword evidence="7" id="KW-1185">Reference proteome</keyword>
<dbReference type="EMBL" id="JAUSUK010000001">
    <property type="protein sequence ID" value="MDQ0325879.1"/>
    <property type="molecule type" value="Genomic_DNA"/>
</dbReference>
<name>A0ABU0C5U5_9BRAD</name>
<dbReference type="RefSeq" id="WP_307154034.1">
    <property type="nucleotide sequence ID" value="NZ_JAUSUK010000001.1"/>
</dbReference>
<dbReference type="CDD" id="cd03811">
    <property type="entry name" value="GT4_GT28_WabH-like"/>
    <property type="match status" value="1"/>
</dbReference>
<dbReference type="InterPro" id="IPR028098">
    <property type="entry name" value="Glyco_trans_4-like_N"/>
</dbReference>
<dbReference type="PANTHER" id="PTHR12526">
    <property type="entry name" value="GLYCOSYLTRANSFERASE"/>
    <property type="match status" value="1"/>
</dbReference>
<proteinExistence type="inferred from homology"/>
<dbReference type="Proteomes" id="UP001230253">
    <property type="component" value="Unassembled WGS sequence"/>
</dbReference>
<reference evidence="6 7" key="1">
    <citation type="submission" date="2023-07" db="EMBL/GenBank/DDBJ databases">
        <title>Genomic Encyclopedia of Type Strains, Phase IV (KMG-IV): sequencing the most valuable type-strain genomes for metagenomic binning, comparative biology and taxonomic classification.</title>
        <authorList>
            <person name="Goeker M."/>
        </authorList>
    </citation>
    <scope>NUCLEOTIDE SEQUENCE [LARGE SCALE GENOMIC DNA]</scope>
    <source>
        <strain evidence="6 7">DSM 11549</strain>
    </source>
</reference>
<dbReference type="Gene3D" id="3.40.50.2000">
    <property type="entry name" value="Glycogen Phosphorylase B"/>
    <property type="match status" value="2"/>
</dbReference>
<evidence type="ECO:0000256" key="4">
    <source>
        <dbReference type="SAM" id="MobiDB-lite"/>
    </source>
</evidence>